<evidence type="ECO:0000256" key="4">
    <source>
        <dbReference type="ARBA" id="ARBA00022448"/>
    </source>
</evidence>
<dbReference type="GeneTree" id="ENSGT00530000064123"/>
<organism evidence="12 13">
    <name type="scientific">Oreochromis niloticus</name>
    <name type="common">Nile tilapia</name>
    <name type="synonym">Tilapia nilotica</name>
    <dbReference type="NCBI Taxonomy" id="8128"/>
    <lineage>
        <taxon>Eukaryota</taxon>
        <taxon>Metazoa</taxon>
        <taxon>Chordata</taxon>
        <taxon>Craniata</taxon>
        <taxon>Vertebrata</taxon>
        <taxon>Euteleostomi</taxon>
        <taxon>Actinopterygii</taxon>
        <taxon>Neopterygii</taxon>
        <taxon>Teleostei</taxon>
        <taxon>Neoteleostei</taxon>
        <taxon>Acanthomorphata</taxon>
        <taxon>Ovalentaria</taxon>
        <taxon>Cichlomorphae</taxon>
        <taxon>Cichliformes</taxon>
        <taxon>Cichlidae</taxon>
        <taxon>African cichlids</taxon>
        <taxon>Pseudocrenilabrinae</taxon>
        <taxon>Oreochromini</taxon>
        <taxon>Oreochromis</taxon>
    </lineage>
</organism>
<evidence type="ECO:0000256" key="10">
    <source>
        <dbReference type="SAM" id="MobiDB-lite"/>
    </source>
</evidence>
<dbReference type="GO" id="GO:0005789">
    <property type="term" value="C:endoplasmic reticulum membrane"/>
    <property type="evidence" value="ECO:0007669"/>
    <property type="project" value="UniProtKB-SubCell"/>
</dbReference>
<keyword evidence="4" id="KW-0813">Transport</keyword>
<feature type="transmembrane region" description="Helical" evidence="11">
    <location>
        <begin position="258"/>
        <end position="276"/>
    </location>
</feature>
<dbReference type="OMA" id="RHRHFPW"/>
<dbReference type="AlphaFoldDB" id="A0A669FB44"/>
<name>A0A669FB44_ORENI</name>
<evidence type="ECO:0000256" key="6">
    <source>
        <dbReference type="ARBA" id="ARBA00022824"/>
    </source>
</evidence>
<dbReference type="InParanoid" id="A0A669FB44"/>
<feature type="compositionally biased region" description="Polar residues" evidence="10">
    <location>
        <begin position="52"/>
        <end position="65"/>
    </location>
</feature>
<evidence type="ECO:0000313" key="12">
    <source>
        <dbReference type="Ensembl" id="ENSONIP00000080468.1"/>
    </source>
</evidence>
<feature type="transmembrane region" description="Helical" evidence="11">
    <location>
        <begin position="322"/>
        <end position="339"/>
    </location>
</feature>
<evidence type="ECO:0000256" key="9">
    <source>
        <dbReference type="ARBA" id="ARBA00023136"/>
    </source>
</evidence>
<dbReference type="InterPro" id="IPR002995">
    <property type="entry name" value="Surf4"/>
</dbReference>
<gene>
    <name evidence="12" type="primary">SURF4</name>
    <name evidence="12" type="synonym">LOC100699423</name>
</gene>
<dbReference type="PANTHER" id="PTHR23427:SF1">
    <property type="entry name" value="SURFEIT LOCUS PROTEIN 4"/>
    <property type="match status" value="1"/>
</dbReference>
<keyword evidence="5 11" id="KW-0812">Transmembrane</keyword>
<evidence type="ECO:0000256" key="11">
    <source>
        <dbReference type="SAM" id="Phobius"/>
    </source>
</evidence>
<reference evidence="13" key="1">
    <citation type="submission" date="2012-01" db="EMBL/GenBank/DDBJ databases">
        <title>The Genome Sequence of Oreochromis niloticus (Nile Tilapia).</title>
        <authorList>
            <consortium name="Broad Institute Genome Assembly Team"/>
            <consortium name="Broad Institute Sequencing Platform"/>
            <person name="Di Palma F."/>
            <person name="Johnson J."/>
            <person name="Lander E.S."/>
            <person name="Lindblad-Toh K."/>
        </authorList>
    </citation>
    <scope>NUCLEOTIDE SEQUENCE [LARGE SCALE GENOMIC DNA]</scope>
</reference>
<keyword evidence="9 11" id="KW-0472">Membrane</keyword>
<evidence type="ECO:0000256" key="7">
    <source>
        <dbReference type="ARBA" id="ARBA00022927"/>
    </source>
</evidence>
<dbReference type="InterPro" id="IPR045214">
    <property type="entry name" value="Surf1/Surf4"/>
</dbReference>
<feature type="transmembrane region" description="Helical" evidence="11">
    <location>
        <begin position="283"/>
        <end position="302"/>
    </location>
</feature>
<dbReference type="Proteomes" id="UP000005207">
    <property type="component" value="Linkage group LG12"/>
</dbReference>
<dbReference type="GO" id="GO:0005793">
    <property type="term" value="C:endoplasmic reticulum-Golgi intermediate compartment"/>
    <property type="evidence" value="ECO:0007669"/>
    <property type="project" value="TreeGrafter"/>
</dbReference>
<evidence type="ECO:0000313" key="13">
    <source>
        <dbReference type="Proteomes" id="UP000005207"/>
    </source>
</evidence>
<keyword evidence="6" id="KW-0256">Endoplasmic reticulum</keyword>
<protein>
    <recommendedName>
        <fullName evidence="3">Surfeit locus protein 4</fullName>
    </recommendedName>
</protein>
<feature type="region of interest" description="Disordered" evidence="10">
    <location>
        <begin position="36"/>
        <end position="65"/>
    </location>
</feature>
<feature type="transmembrane region" description="Helical" evidence="11">
    <location>
        <begin position="139"/>
        <end position="161"/>
    </location>
</feature>
<feature type="transmembrane region" description="Helical" evidence="11">
    <location>
        <begin position="168"/>
        <end position="187"/>
    </location>
</feature>
<proteinExistence type="inferred from homology"/>
<dbReference type="PANTHER" id="PTHR23427">
    <property type="entry name" value="SURFEIT LOCUS PROTEIN"/>
    <property type="match status" value="1"/>
</dbReference>
<evidence type="ECO:0000256" key="2">
    <source>
        <dbReference type="ARBA" id="ARBA00006945"/>
    </source>
</evidence>
<dbReference type="Pfam" id="PF02077">
    <property type="entry name" value="SURF4"/>
    <property type="match status" value="1"/>
</dbReference>
<reference evidence="12" key="3">
    <citation type="submission" date="2025-09" db="UniProtKB">
        <authorList>
            <consortium name="Ensembl"/>
        </authorList>
    </citation>
    <scope>IDENTIFICATION</scope>
</reference>
<dbReference type="GO" id="GO:0007030">
    <property type="term" value="P:Golgi organization"/>
    <property type="evidence" value="ECO:0007669"/>
    <property type="project" value="TreeGrafter"/>
</dbReference>
<comment type="subcellular location">
    <subcellularLocation>
        <location evidence="1">Endoplasmic reticulum membrane</location>
        <topology evidence="1">Multi-pass membrane protein</topology>
    </subcellularLocation>
</comment>
<evidence type="ECO:0000256" key="1">
    <source>
        <dbReference type="ARBA" id="ARBA00004477"/>
    </source>
</evidence>
<reference evidence="12" key="2">
    <citation type="submission" date="2025-08" db="UniProtKB">
        <authorList>
            <consortium name="Ensembl"/>
        </authorList>
    </citation>
    <scope>IDENTIFICATION</scope>
</reference>
<accession>A0A669FB44</accession>
<keyword evidence="13" id="KW-1185">Reference proteome</keyword>
<dbReference type="PROSITE" id="PS01339">
    <property type="entry name" value="SURF4"/>
    <property type="match status" value="1"/>
</dbReference>
<sequence length="346" mass="38383">MRSVADRKLAVLKVTLSHGATQKRCESQLQQQQVQSVSTVSSQHDVTKNAPEGSNSTNTMQRSSTGDPTSCSHLCHHPAVNQRGHAPNYYEWFLRVTKHYLPHVARLCLVSTFLEDGIRMWLQWSEQSEYIDSTWSCGLFIANLFVLINLLGQLGCCVLILSRNFVQHACGALFGIIALQMVAYSILWDLKFLMRNLALGGGLLLLLAECRGEARSVFAGVPSLGHQSSPKHLLQLGGRVLLVLMFMTLLHFDLSLLTFLQNVVGTALMVLVAVGFKTKLAALTLVAWLLCINFTINAFWSVPSYKPMHDFLKYDFFQTTSVIGGLLLVVALGPGGVSMDEKKKEW</sequence>
<dbReference type="GO" id="GO:0015031">
    <property type="term" value="P:protein transport"/>
    <property type="evidence" value="ECO:0007669"/>
    <property type="project" value="UniProtKB-KW"/>
</dbReference>
<dbReference type="Ensembl" id="ENSONIT00000035026.1">
    <property type="protein sequence ID" value="ENSONIP00000080468.1"/>
    <property type="gene ID" value="ENSONIG00000000677.2"/>
</dbReference>
<evidence type="ECO:0000256" key="5">
    <source>
        <dbReference type="ARBA" id="ARBA00022692"/>
    </source>
</evidence>
<evidence type="ECO:0000256" key="8">
    <source>
        <dbReference type="ARBA" id="ARBA00022989"/>
    </source>
</evidence>
<comment type="similarity">
    <text evidence="2">Belongs to the SURF4 family.</text>
</comment>
<evidence type="ECO:0000256" key="3">
    <source>
        <dbReference type="ARBA" id="ARBA00018454"/>
    </source>
</evidence>
<keyword evidence="7" id="KW-0653">Protein transport</keyword>
<keyword evidence="8 11" id="KW-1133">Transmembrane helix</keyword>